<feature type="domain" description="Serine/threonine specific protein phosphatases" evidence="8">
    <location>
        <begin position="144"/>
        <end position="268"/>
    </location>
</feature>
<evidence type="ECO:0000256" key="2">
    <source>
        <dbReference type="ARBA" id="ARBA00022723"/>
    </source>
</evidence>
<dbReference type="SUPFAM" id="SSF56300">
    <property type="entry name" value="Metallo-dependent phosphatases"/>
    <property type="match status" value="1"/>
</dbReference>
<dbReference type="PANTHER" id="PTHR11668:SF492">
    <property type="entry name" value="SERINE_THREONINE-PROTEIN PHOSPHATASE PP1-DELTA-RELATED"/>
    <property type="match status" value="1"/>
</dbReference>
<dbReference type="InterPro" id="IPR029052">
    <property type="entry name" value="Metallo-depent_PP-like"/>
</dbReference>
<evidence type="ECO:0000256" key="5">
    <source>
        <dbReference type="ARBA" id="ARBA00023211"/>
    </source>
</evidence>
<dbReference type="InterPro" id="IPR006186">
    <property type="entry name" value="Ser/Thr-sp_prot-phosphatase"/>
</dbReference>
<name>A0A2G9TT40_TELCI</name>
<dbReference type="InterPro" id="IPR031675">
    <property type="entry name" value="STPPase_N"/>
</dbReference>
<keyword evidence="5" id="KW-0464">Manganese</keyword>
<dbReference type="SMART" id="SM00156">
    <property type="entry name" value="PP2Ac"/>
    <property type="match status" value="1"/>
</dbReference>
<dbReference type="GO" id="GO:0005634">
    <property type="term" value="C:nucleus"/>
    <property type="evidence" value="ECO:0007669"/>
    <property type="project" value="TreeGrafter"/>
</dbReference>
<dbReference type="OrthoDB" id="5862080at2759"/>
<dbReference type="AlphaFoldDB" id="A0A2G9TT40"/>
<evidence type="ECO:0000256" key="1">
    <source>
        <dbReference type="ARBA" id="ARBA00013081"/>
    </source>
</evidence>
<dbReference type="EC" id="3.1.3.16" evidence="1"/>
<reference evidence="9 10" key="1">
    <citation type="submission" date="2015-09" db="EMBL/GenBank/DDBJ databases">
        <title>Draft genome of the parasitic nematode Teladorsagia circumcincta isolate WARC Sus (inbred).</title>
        <authorList>
            <person name="Mitreva M."/>
        </authorList>
    </citation>
    <scope>NUCLEOTIDE SEQUENCE [LARGE SCALE GENOMIC DNA]</scope>
    <source>
        <strain evidence="9 10">S</strain>
    </source>
</reference>
<accession>A0A2G9TT40</accession>
<dbReference type="EMBL" id="KZ354087">
    <property type="protein sequence ID" value="PIO61176.1"/>
    <property type="molecule type" value="Genomic_DNA"/>
</dbReference>
<protein>
    <recommendedName>
        <fullName evidence="1">protein-serine/threonine phosphatase</fullName>
        <ecNumber evidence="1">3.1.3.16</ecNumber>
    </recommendedName>
</protein>
<evidence type="ECO:0000259" key="8">
    <source>
        <dbReference type="SMART" id="SM00156"/>
    </source>
</evidence>
<dbReference type="GO" id="GO:0005737">
    <property type="term" value="C:cytoplasm"/>
    <property type="evidence" value="ECO:0007669"/>
    <property type="project" value="TreeGrafter"/>
</dbReference>
<feature type="non-terminal residue" evidence="9">
    <location>
        <position position="268"/>
    </location>
</feature>
<dbReference type="Pfam" id="PF00149">
    <property type="entry name" value="Metallophos"/>
    <property type="match status" value="1"/>
</dbReference>
<dbReference type="Pfam" id="PF16891">
    <property type="entry name" value="STPPase_N"/>
    <property type="match status" value="1"/>
</dbReference>
<dbReference type="PANTHER" id="PTHR11668">
    <property type="entry name" value="SERINE/THREONINE PROTEIN PHOSPHATASE"/>
    <property type="match status" value="1"/>
</dbReference>
<gene>
    <name evidence="9" type="ORF">TELCIR_17309</name>
</gene>
<evidence type="ECO:0000256" key="4">
    <source>
        <dbReference type="ARBA" id="ARBA00022912"/>
    </source>
</evidence>
<evidence type="ECO:0000256" key="6">
    <source>
        <dbReference type="ARBA" id="ARBA00047761"/>
    </source>
</evidence>
<dbReference type="Proteomes" id="UP000230423">
    <property type="component" value="Unassembled WGS sequence"/>
</dbReference>
<proteinExistence type="predicted"/>
<evidence type="ECO:0000256" key="3">
    <source>
        <dbReference type="ARBA" id="ARBA00022801"/>
    </source>
</evidence>
<evidence type="ECO:0000256" key="7">
    <source>
        <dbReference type="ARBA" id="ARBA00048336"/>
    </source>
</evidence>
<keyword evidence="4" id="KW-0904">Protein phosphatase</keyword>
<dbReference type="GO" id="GO:0046872">
    <property type="term" value="F:metal ion binding"/>
    <property type="evidence" value="ECO:0007669"/>
    <property type="project" value="UniProtKB-KW"/>
</dbReference>
<dbReference type="InterPro" id="IPR050341">
    <property type="entry name" value="PP1_catalytic_subunit"/>
</dbReference>
<keyword evidence="2" id="KW-0479">Metal-binding</keyword>
<dbReference type="InterPro" id="IPR004843">
    <property type="entry name" value="Calcineurin-like_PHP"/>
</dbReference>
<comment type="catalytic activity">
    <reaction evidence="6">
        <text>O-phospho-L-seryl-[protein] + H2O = L-seryl-[protein] + phosphate</text>
        <dbReference type="Rhea" id="RHEA:20629"/>
        <dbReference type="Rhea" id="RHEA-COMP:9863"/>
        <dbReference type="Rhea" id="RHEA-COMP:11604"/>
        <dbReference type="ChEBI" id="CHEBI:15377"/>
        <dbReference type="ChEBI" id="CHEBI:29999"/>
        <dbReference type="ChEBI" id="CHEBI:43474"/>
        <dbReference type="ChEBI" id="CHEBI:83421"/>
        <dbReference type="EC" id="3.1.3.16"/>
    </reaction>
</comment>
<evidence type="ECO:0000313" key="10">
    <source>
        <dbReference type="Proteomes" id="UP000230423"/>
    </source>
</evidence>
<evidence type="ECO:0000313" key="9">
    <source>
        <dbReference type="EMBL" id="PIO61176.1"/>
    </source>
</evidence>
<keyword evidence="10" id="KW-1185">Reference proteome</keyword>
<dbReference type="PRINTS" id="PR00114">
    <property type="entry name" value="STPHPHTASE"/>
</dbReference>
<sequence length="268" mass="29758">MWPGLLRADVLVRYCSDNVTQLGGPNTILQVDETNIVRRKFNVGRVVRKDWLVDGIQYGTKMVFVEIVDRRDVTLESITQQHAALGGRIRTDMWSGYNNLSNLGYIHETLQAQAQGLAARYDVDDLIIRILSVAAPGYSLVNSVKEGELMNLCTIARQVFLSQASLIDVQPPIKWIKEVSSEYALHARYSVHVIVSEPIKPSIPSCRDAFAALPFTGLIDGKILCMHGGLSPKGWASNSRGVSYVFGKDVVFEMNSTLNIELVARAHQ</sequence>
<dbReference type="GO" id="GO:0004722">
    <property type="term" value="F:protein serine/threonine phosphatase activity"/>
    <property type="evidence" value="ECO:0007669"/>
    <property type="project" value="UniProtKB-EC"/>
</dbReference>
<comment type="catalytic activity">
    <reaction evidence="7">
        <text>O-phospho-L-threonyl-[protein] + H2O = L-threonyl-[protein] + phosphate</text>
        <dbReference type="Rhea" id="RHEA:47004"/>
        <dbReference type="Rhea" id="RHEA-COMP:11060"/>
        <dbReference type="Rhea" id="RHEA-COMP:11605"/>
        <dbReference type="ChEBI" id="CHEBI:15377"/>
        <dbReference type="ChEBI" id="CHEBI:30013"/>
        <dbReference type="ChEBI" id="CHEBI:43474"/>
        <dbReference type="ChEBI" id="CHEBI:61977"/>
        <dbReference type="EC" id="3.1.3.16"/>
    </reaction>
</comment>
<organism evidence="9 10">
    <name type="scientific">Teladorsagia circumcincta</name>
    <name type="common">Brown stomach worm</name>
    <name type="synonym">Ostertagia circumcincta</name>
    <dbReference type="NCBI Taxonomy" id="45464"/>
    <lineage>
        <taxon>Eukaryota</taxon>
        <taxon>Metazoa</taxon>
        <taxon>Ecdysozoa</taxon>
        <taxon>Nematoda</taxon>
        <taxon>Chromadorea</taxon>
        <taxon>Rhabditida</taxon>
        <taxon>Rhabditina</taxon>
        <taxon>Rhabditomorpha</taxon>
        <taxon>Strongyloidea</taxon>
        <taxon>Trichostrongylidae</taxon>
        <taxon>Teladorsagia</taxon>
    </lineage>
</organism>
<keyword evidence="3" id="KW-0378">Hydrolase</keyword>
<dbReference type="Gene3D" id="3.60.21.10">
    <property type="match status" value="1"/>
</dbReference>